<evidence type="ECO:0000313" key="7">
    <source>
        <dbReference type="EMBL" id="TCO06990.1"/>
    </source>
</evidence>
<dbReference type="EMBL" id="SLWM01000071">
    <property type="protein sequence ID" value="TCO06990.1"/>
    <property type="molecule type" value="Genomic_DNA"/>
</dbReference>
<feature type="domain" description="P-type ATPase A" evidence="6">
    <location>
        <begin position="62"/>
        <end position="162"/>
    </location>
</feature>
<keyword evidence="2 5" id="KW-0812">Transmembrane</keyword>
<dbReference type="PROSITE" id="PS00154">
    <property type="entry name" value="ATPASE_E1_E2"/>
    <property type="match status" value="1"/>
</dbReference>
<protein>
    <submittedName>
        <fullName evidence="7">Ca2+-transporting ATPase</fullName>
    </submittedName>
</protein>
<accession>A0ABY2B7R8</accession>
<dbReference type="InterPro" id="IPR018303">
    <property type="entry name" value="ATPase_P-typ_P_site"/>
</dbReference>
<keyword evidence="3 5" id="KW-1133">Transmembrane helix</keyword>
<evidence type="ECO:0000256" key="2">
    <source>
        <dbReference type="ARBA" id="ARBA00022692"/>
    </source>
</evidence>
<organism evidence="7 8">
    <name type="scientific">Kribbella orskensis</name>
    <dbReference type="NCBI Taxonomy" id="2512216"/>
    <lineage>
        <taxon>Bacteria</taxon>
        <taxon>Bacillati</taxon>
        <taxon>Actinomycetota</taxon>
        <taxon>Actinomycetes</taxon>
        <taxon>Propionibacteriales</taxon>
        <taxon>Kribbellaceae</taxon>
        <taxon>Kribbella</taxon>
    </lineage>
</organism>
<dbReference type="InterPro" id="IPR023299">
    <property type="entry name" value="ATPase_P-typ_cyto_dom_N"/>
</dbReference>
<reference evidence="7 8" key="1">
    <citation type="journal article" date="2015" name="Stand. Genomic Sci.">
        <title>Genomic Encyclopedia of Bacterial and Archaeal Type Strains, Phase III: the genomes of soil and plant-associated and newly described type strains.</title>
        <authorList>
            <person name="Whitman W.B."/>
            <person name="Woyke T."/>
            <person name="Klenk H.P."/>
            <person name="Zhou Y."/>
            <person name="Lilburn T.G."/>
            <person name="Beck B.J."/>
            <person name="De Vos P."/>
            <person name="Vandamme P."/>
            <person name="Eisen J.A."/>
            <person name="Garrity G."/>
            <person name="Hugenholtz P."/>
            <person name="Kyrpides N.C."/>
        </authorList>
    </citation>
    <scope>NUCLEOTIDE SEQUENCE [LARGE SCALE GENOMIC DNA]</scope>
    <source>
        <strain evidence="7 8">VKM Ac-2538</strain>
    </source>
</reference>
<dbReference type="InterPro" id="IPR008250">
    <property type="entry name" value="ATPase_P-typ_transduc_dom_A_sf"/>
</dbReference>
<dbReference type="Gene3D" id="2.70.150.10">
    <property type="entry name" value="Calcium-transporting ATPase, cytoplasmic transduction domain A"/>
    <property type="match status" value="1"/>
</dbReference>
<keyword evidence="8" id="KW-1185">Reference proteome</keyword>
<name>A0ABY2B7R8_9ACTN</name>
<dbReference type="InterPro" id="IPR001757">
    <property type="entry name" value="P_typ_ATPase"/>
</dbReference>
<dbReference type="InterPro" id="IPR023298">
    <property type="entry name" value="ATPase_P-typ_TM_dom_sf"/>
</dbReference>
<dbReference type="NCBIfam" id="TIGR01494">
    <property type="entry name" value="ATPase_P-type"/>
    <property type="match status" value="1"/>
</dbReference>
<dbReference type="PANTHER" id="PTHR42861">
    <property type="entry name" value="CALCIUM-TRANSPORTING ATPASE"/>
    <property type="match status" value="1"/>
</dbReference>
<evidence type="ECO:0000313" key="8">
    <source>
        <dbReference type="Proteomes" id="UP000295818"/>
    </source>
</evidence>
<dbReference type="Gene3D" id="3.40.50.1000">
    <property type="entry name" value="HAD superfamily/HAD-like"/>
    <property type="match status" value="1"/>
</dbReference>
<dbReference type="Gene3D" id="1.20.1110.10">
    <property type="entry name" value="Calcium-transporting ATPase, transmembrane domain"/>
    <property type="match status" value="1"/>
</dbReference>
<evidence type="ECO:0000256" key="1">
    <source>
        <dbReference type="ARBA" id="ARBA00004651"/>
    </source>
</evidence>
<evidence type="ECO:0000256" key="4">
    <source>
        <dbReference type="ARBA" id="ARBA00023136"/>
    </source>
</evidence>
<dbReference type="Pfam" id="PF00122">
    <property type="entry name" value="E1-E2_ATPase"/>
    <property type="match status" value="1"/>
</dbReference>
<dbReference type="Gene3D" id="3.40.1110.10">
    <property type="entry name" value="Calcium-transporting ATPase, cytoplasmic domain N"/>
    <property type="match status" value="1"/>
</dbReference>
<comment type="caution">
    <text evidence="7">The sequence shown here is derived from an EMBL/GenBank/DDBJ whole genome shotgun (WGS) entry which is preliminary data.</text>
</comment>
<dbReference type="PRINTS" id="PR00119">
    <property type="entry name" value="CATATPASE"/>
</dbReference>
<keyword evidence="4 5" id="KW-0472">Membrane</keyword>
<dbReference type="SUPFAM" id="SSF81665">
    <property type="entry name" value="Calcium ATPase, transmembrane domain M"/>
    <property type="match status" value="1"/>
</dbReference>
<evidence type="ECO:0000259" key="6">
    <source>
        <dbReference type="Pfam" id="PF00122"/>
    </source>
</evidence>
<dbReference type="InterPro" id="IPR059000">
    <property type="entry name" value="ATPase_P-type_domA"/>
</dbReference>
<feature type="non-terminal residue" evidence="7">
    <location>
        <position position="352"/>
    </location>
</feature>
<dbReference type="SUPFAM" id="SSF81653">
    <property type="entry name" value="Calcium ATPase, transduction domain A"/>
    <property type="match status" value="1"/>
</dbReference>
<proteinExistence type="predicted"/>
<dbReference type="Proteomes" id="UP000295818">
    <property type="component" value="Unassembled WGS sequence"/>
</dbReference>
<gene>
    <name evidence="7" type="ORF">EV644_1721</name>
</gene>
<sequence>MRIVAQLKDPMILLLLGAAVLTATLRDFTDLTVILVVVTLNTAVGVIQELRAEHALAALRRLAAPQARVVRSGRTRMIVAAELVPGDLVLLEAGDIVPADLQLLEAVRLQADEAALTGESVPVEKDAPDEVFAGTVITCGRGTAVTSRTGMDSALGRIARLLSGQQPRQTPLQRRLRSLSRILSIVAIVLSAVVAIAGLIRGLPLPDMLVTAVSLTVAAVPESLPAVVTLALAVGAHRMARRSAVVRQLPAVETLGSVTVVAADKTGTLTEGVMLAERVWTPTAEYIATGDGYAPDGAVLGDPRQDGDGDRESLVRLLRDVVLCNDAELRPPDGDHPGWLPLGDPTEAALIA</sequence>
<dbReference type="SUPFAM" id="SSF81660">
    <property type="entry name" value="Metal cation-transporting ATPase, ATP-binding domain N"/>
    <property type="match status" value="1"/>
</dbReference>
<evidence type="ECO:0000256" key="3">
    <source>
        <dbReference type="ARBA" id="ARBA00022989"/>
    </source>
</evidence>
<dbReference type="InterPro" id="IPR023214">
    <property type="entry name" value="HAD_sf"/>
</dbReference>
<feature type="transmembrane region" description="Helical" evidence="5">
    <location>
        <begin position="209"/>
        <end position="234"/>
    </location>
</feature>
<feature type="transmembrane region" description="Helical" evidence="5">
    <location>
        <begin position="182"/>
        <end position="203"/>
    </location>
</feature>
<comment type="subcellular location">
    <subcellularLocation>
        <location evidence="1">Cell membrane</location>
        <topology evidence="1">Multi-pass membrane protein</topology>
    </subcellularLocation>
</comment>
<evidence type="ECO:0000256" key="5">
    <source>
        <dbReference type="SAM" id="Phobius"/>
    </source>
</evidence>